<dbReference type="Pfam" id="PF01841">
    <property type="entry name" value="Transglut_core"/>
    <property type="match status" value="1"/>
</dbReference>
<dbReference type="SMART" id="SM00460">
    <property type="entry name" value="TGc"/>
    <property type="match status" value="1"/>
</dbReference>
<dbReference type="Proteomes" id="UP001430290">
    <property type="component" value="Unassembled WGS sequence"/>
</dbReference>
<dbReference type="RefSeq" id="WP_223627990.1">
    <property type="nucleotide sequence ID" value="NZ_JAIQDJ010000002.1"/>
</dbReference>
<keyword evidence="1" id="KW-0472">Membrane</keyword>
<feature type="transmembrane region" description="Helical" evidence="1">
    <location>
        <begin position="561"/>
        <end position="581"/>
    </location>
</feature>
<dbReference type="InterPro" id="IPR002931">
    <property type="entry name" value="Transglutaminase-like"/>
</dbReference>
<organism evidence="3 4">
    <name type="scientific">Thermomonas beijingensis</name>
    <dbReference type="NCBI Taxonomy" id="2872701"/>
    <lineage>
        <taxon>Bacteria</taxon>
        <taxon>Pseudomonadati</taxon>
        <taxon>Pseudomonadota</taxon>
        <taxon>Gammaproteobacteria</taxon>
        <taxon>Lysobacterales</taxon>
        <taxon>Lysobacteraceae</taxon>
        <taxon>Thermomonas</taxon>
    </lineage>
</organism>
<dbReference type="Pfam" id="PF11992">
    <property type="entry name" value="TgpA_N"/>
    <property type="match status" value="1"/>
</dbReference>
<keyword evidence="1" id="KW-1133">Transmembrane helix</keyword>
<dbReference type="EMBL" id="JAIQDJ010000002">
    <property type="protein sequence ID" value="MBZ4185944.1"/>
    <property type="molecule type" value="Genomic_DNA"/>
</dbReference>
<feature type="transmembrane region" description="Helical" evidence="1">
    <location>
        <begin position="129"/>
        <end position="148"/>
    </location>
</feature>
<dbReference type="InterPro" id="IPR021878">
    <property type="entry name" value="TgpA_N"/>
</dbReference>
<keyword evidence="1" id="KW-0812">Transmembrane</keyword>
<evidence type="ECO:0000313" key="3">
    <source>
        <dbReference type="EMBL" id="MBZ4185944.1"/>
    </source>
</evidence>
<feature type="transmembrane region" description="Helical" evidence="1">
    <location>
        <begin position="59"/>
        <end position="77"/>
    </location>
</feature>
<dbReference type="InterPro" id="IPR052901">
    <property type="entry name" value="Bact_TGase-like"/>
</dbReference>
<dbReference type="SUPFAM" id="SSF54001">
    <property type="entry name" value="Cysteine proteinases"/>
    <property type="match status" value="1"/>
</dbReference>
<feature type="domain" description="Transglutaminase-like" evidence="2">
    <location>
        <begin position="422"/>
        <end position="493"/>
    </location>
</feature>
<dbReference type="PANTHER" id="PTHR42736">
    <property type="entry name" value="PROTEIN-GLUTAMINE GAMMA-GLUTAMYLTRANSFERASE"/>
    <property type="match status" value="1"/>
</dbReference>
<evidence type="ECO:0000259" key="2">
    <source>
        <dbReference type="SMART" id="SM00460"/>
    </source>
</evidence>
<dbReference type="InterPro" id="IPR038765">
    <property type="entry name" value="Papain-like_cys_pep_sf"/>
</dbReference>
<sequence>MAKRIHSPAMTTHARKHVLLAAAACLLPLLLQLPMSLGIGYGLGALAVAAASKRKPLPLLLRLLLGGTALLAVLAVAPGIGRDSACAVLAAMLALKPAETVSLRDGRSLVGFALFGPFATFLLDQGPVSLLLALAAVLLALLALQRLAMDEGQAMPDQGDAGQGHDAAHATNWQRQAVFNVLHLFALGLPLALAAFWLFPRLPTPLWGLPERSVAKPGLSDSMTPGGMIDMLLDDSPAARVQFFGPAPRPDQMYWRGPVLWDFDGRTWHQAMALQGFSPAPMQAGGPRWDYQIELEPSENRQLIALDVPTQLPEGARISLDYTPWAESPQYNVSRWRMQSQPVAALEADLPDPLRMRALLLPQGYNPRTVALGKQWRREAGSDSQGRSDAAIAERALAMIRREFTYTLNVPLTGRNEIDDFLFDRKAGYCEHFSSSFVVLMRAAGIPARVVTGYSGAYRNPIGNYWLVRKSDAHAWSEIWLPKRGWVRVDPTAAVAPERVHDTLADRRPGQFGNFSGLVPVFNAGDWLRRGWNDFVLGFNAQRQRDLLKPLGIDALQPRDLVALFALIAGLAVLWMSWLIARGERQRDPLLRAWHALEARYRKLGHGRAVHEPAQVWAARVAADQPAAGEHLGILARRVSNARYASADERGALTRLLRDLRRHRP</sequence>
<evidence type="ECO:0000313" key="4">
    <source>
        <dbReference type="Proteomes" id="UP001430290"/>
    </source>
</evidence>
<proteinExistence type="predicted"/>
<dbReference type="PANTHER" id="PTHR42736:SF1">
    <property type="entry name" value="PROTEIN-GLUTAMINE GAMMA-GLUTAMYLTRANSFERASE"/>
    <property type="match status" value="1"/>
</dbReference>
<evidence type="ECO:0000256" key="1">
    <source>
        <dbReference type="SAM" id="Phobius"/>
    </source>
</evidence>
<comment type="caution">
    <text evidence="3">The sequence shown here is derived from an EMBL/GenBank/DDBJ whole genome shotgun (WGS) entry which is preliminary data.</text>
</comment>
<keyword evidence="4" id="KW-1185">Reference proteome</keyword>
<gene>
    <name evidence="3" type="ORF">K7B09_06325</name>
</gene>
<reference evidence="3" key="1">
    <citation type="submission" date="2021-09" db="EMBL/GenBank/DDBJ databases">
        <authorList>
            <person name="Wu T."/>
            <person name="Guo S.Z."/>
        </authorList>
    </citation>
    <scope>NUCLEOTIDE SEQUENCE</scope>
    <source>
        <strain evidence="3">RSS-23</strain>
    </source>
</reference>
<feature type="transmembrane region" description="Helical" evidence="1">
    <location>
        <begin position="177"/>
        <end position="199"/>
    </location>
</feature>
<name>A0ABS7TDM1_9GAMM</name>
<protein>
    <submittedName>
        <fullName evidence="3">DUF3488 and transglutaminase-like domain-containing protein</fullName>
    </submittedName>
</protein>
<dbReference type="Gene3D" id="3.10.620.30">
    <property type="match status" value="1"/>
</dbReference>
<accession>A0ABS7TDM1</accession>